<accession>A0A210QZT6</accession>
<proteinExistence type="predicted"/>
<dbReference type="STRING" id="6573.A0A210QZT6"/>
<dbReference type="InterPro" id="IPR050230">
    <property type="entry name" value="CALM/Myosin/TropC-like"/>
</dbReference>
<evidence type="ECO:0000256" key="1">
    <source>
        <dbReference type="ARBA" id="ARBA00022737"/>
    </source>
</evidence>
<reference evidence="4 5" key="1">
    <citation type="journal article" date="2017" name="Nat. Ecol. Evol.">
        <title>Scallop genome provides insights into evolution of bilaterian karyotype and development.</title>
        <authorList>
            <person name="Wang S."/>
            <person name="Zhang J."/>
            <person name="Jiao W."/>
            <person name="Li J."/>
            <person name="Xun X."/>
            <person name="Sun Y."/>
            <person name="Guo X."/>
            <person name="Huan P."/>
            <person name="Dong B."/>
            <person name="Zhang L."/>
            <person name="Hu X."/>
            <person name="Sun X."/>
            <person name="Wang J."/>
            <person name="Zhao C."/>
            <person name="Wang Y."/>
            <person name="Wang D."/>
            <person name="Huang X."/>
            <person name="Wang R."/>
            <person name="Lv J."/>
            <person name="Li Y."/>
            <person name="Zhang Z."/>
            <person name="Liu B."/>
            <person name="Lu W."/>
            <person name="Hui Y."/>
            <person name="Liang J."/>
            <person name="Zhou Z."/>
            <person name="Hou R."/>
            <person name="Li X."/>
            <person name="Liu Y."/>
            <person name="Li H."/>
            <person name="Ning X."/>
            <person name="Lin Y."/>
            <person name="Zhao L."/>
            <person name="Xing Q."/>
            <person name="Dou J."/>
            <person name="Li Y."/>
            <person name="Mao J."/>
            <person name="Guo H."/>
            <person name="Dou H."/>
            <person name="Li T."/>
            <person name="Mu C."/>
            <person name="Jiang W."/>
            <person name="Fu Q."/>
            <person name="Fu X."/>
            <person name="Miao Y."/>
            <person name="Liu J."/>
            <person name="Yu Q."/>
            <person name="Li R."/>
            <person name="Liao H."/>
            <person name="Li X."/>
            <person name="Kong Y."/>
            <person name="Jiang Z."/>
            <person name="Chourrout D."/>
            <person name="Li R."/>
            <person name="Bao Z."/>
        </authorList>
    </citation>
    <scope>NUCLEOTIDE SEQUENCE [LARGE SCALE GENOMIC DNA]</scope>
    <source>
        <strain evidence="4 5">PY_sf001</strain>
    </source>
</reference>
<dbReference type="PROSITE" id="PS50222">
    <property type="entry name" value="EF_HAND_2"/>
    <property type="match status" value="4"/>
</dbReference>
<dbReference type="InterPro" id="IPR002048">
    <property type="entry name" value="EF_hand_dom"/>
</dbReference>
<feature type="domain" description="EF-hand" evidence="3">
    <location>
        <begin position="90"/>
        <end position="125"/>
    </location>
</feature>
<feature type="domain" description="EF-hand" evidence="3">
    <location>
        <begin position="52"/>
        <end position="87"/>
    </location>
</feature>
<dbReference type="SMART" id="SM00054">
    <property type="entry name" value="EFh"/>
    <property type="match status" value="4"/>
</dbReference>
<evidence type="ECO:0000313" key="5">
    <source>
        <dbReference type="Proteomes" id="UP000242188"/>
    </source>
</evidence>
<dbReference type="AlphaFoldDB" id="A0A210QZT6"/>
<gene>
    <name evidence="4" type="ORF">KP79_PYT23781</name>
</gene>
<dbReference type="InterPro" id="IPR011992">
    <property type="entry name" value="EF-hand-dom_pair"/>
</dbReference>
<sequence length="158" mass="17826">MAQSSITDEEGELTEEAIAEMKRIFRQIDTTGNGKIGANDLMRSMQLGGCNPTKEEAERIIKENDMDGSGSVEYEEFENIMKIHILALEYQNDILRDAFKRFDKDGNGSLDHEELRRVLCSIGESFTDEEADEMFTLVDADKNGRVDLDEFLAAFKAS</sequence>
<evidence type="ECO:0000256" key="2">
    <source>
        <dbReference type="ARBA" id="ARBA00022837"/>
    </source>
</evidence>
<feature type="domain" description="EF-hand" evidence="3">
    <location>
        <begin position="126"/>
        <end position="158"/>
    </location>
</feature>
<dbReference type="GO" id="GO:0005509">
    <property type="term" value="F:calcium ion binding"/>
    <property type="evidence" value="ECO:0007669"/>
    <property type="project" value="InterPro"/>
</dbReference>
<dbReference type="OrthoDB" id="26525at2759"/>
<dbReference type="FunFam" id="1.10.238.10:FF:000178">
    <property type="entry name" value="Calmodulin-2 A"/>
    <property type="match status" value="1"/>
</dbReference>
<dbReference type="PANTHER" id="PTHR23048:SF0">
    <property type="entry name" value="CALMODULIN LIKE 3"/>
    <property type="match status" value="1"/>
</dbReference>
<dbReference type="SUPFAM" id="SSF47473">
    <property type="entry name" value="EF-hand"/>
    <property type="match status" value="1"/>
</dbReference>
<dbReference type="PANTHER" id="PTHR23048">
    <property type="entry name" value="MYOSIN LIGHT CHAIN 1, 3"/>
    <property type="match status" value="1"/>
</dbReference>
<name>A0A210QZT6_MIZYE</name>
<keyword evidence="2" id="KW-0106">Calcium</keyword>
<dbReference type="EMBL" id="NEDP02001125">
    <property type="protein sequence ID" value="OWF54269.1"/>
    <property type="molecule type" value="Genomic_DNA"/>
</dbReference>
<feature type="domain" description="EF-hand" evidence="3">
    <location>
        <begin position="16"/>
        <end position="51"/>
    </location>
</feature>
<keyword evidence="1" id="KW-0677">Repeat</keyword>
<dbReference type="GO" id="GO:0016460">
    <property type="term" value="C:myosin II complex"/>
    <property type="evidence" value="ECO:0007669"/>
    <property type="project" value="TreeGrafter"/>
</dbReference>
<evidence type="ECO:0000259" key="3">
    <source>
        <dbReference type="PROSITE" id="PS50222"/>
    </source>
</evidence>
<keyword evidence="5" id="KW-1185">Reference proteome</keyword>
<dbReference type="Proteomes" id="UP000242188">
    <property type="component" value="Unassembled WGS sequence"/>
</dbReference>
<dbReference type="Pfam" id="PF13499">
    <property type="entry name" value="EF-hand_7"/>
    <property type="match status" value="2"/>
</dbReference>
<protein>
    <submittedName>
        <fullName evidence="4">Calmodulin</fullName>
    </submittedName>
</protein>
<organism evidence="4 5">
    <name type="scientific">Mizuhopecten yessoensis</name>
    <name type="common">Japanese scallop</name>
    <name type="synonym">Patinopecten yessoensis</name>
    <dbReference type="NCBI Taxonomy" id="6573"/>
    <lineage>
        <taxon>Eukaryota</taxon>
        <taxon>Metazoa</taxon>
        <taxon>Spiralia</taxon>
        <taxon>Lophotrochozoa</taxon>
        <taxon>Mollusca</taxon>
        <taxon>Bivalvia</taxon>
        <taxon>Autobranchia</taxon>
        <taxon>Pteriomorphia</taxon>
        <taxon>Pectinida</taxon>
        <taxon>Pectinoidea</taxon>
        <taxon>Pectinidae</taxon>
        <taxon>Mizuhopecten</taxon>
    </lineage>
</organism>
<comment type="caution">
    <text evidence="4">The sequence shown here is derived from an EMBL/GenBank/DDBJ whole genome shotgun (WGS) entry which is preliminary data.</text>
</comment>
<dbReference type="InterPro" id="IPR018247">
    <property type="entry name" value="EF_Hand_1_Ca_BS"/>
</dbReference>
<dbReference type="PROSITE" id="PS00018">
    <property type="entry name" value="EF_HAND_1"/>
    <property type="match status" value="3"/>
</dbReference>
<dbReference type="Gene3D" id="1.10.238.10">
    <property type="entry name" value="EF-hand"/>
    <property type="match status" value="2"/>
</dbReference>
<evidence type="ECO:0000313" key="4">
    <source>
        <dbReference type="EMBL" id="OWF54269.1"/>
    </source>
</evidence>